<protein>
    <submittedName>
        <fullName evidence="2">Uncharacterized protein</fullName>
    </submittedName>
</protein>
<dbReference type="Proteomes" id="UP001054837">
    <property type="component" value="Unassembled WGS sequence"/>
</dbReference>
<dbReference type="EMBL" id="BPLQ01000787">
    <property type="protein sequence ID" value="GIX74964.1"/>
    <property type="molecule type" value="Genomic_DNA"/>
</dbReference>
<name>A0AAV4MRE1_9ARAC</name>
<sequence>MTKEKEGGWGKKKEVPRKLQRKQHHHEIPKLSRLECRSHQLQSKYKPPTLYRTTNGYTYAMRTKNEKIARTTTINYNDGKDGEFHLSPERGGHEFLRYGKQGAIKKPGGEMRLFFT</sequence>
<reference evidence="2 3" key="1">
    <citation type="submission" date="2021-06" db="EMBL/GenBank/DDBJ databases">
        <title>Caerostris darwini draft genome.</title>
        <authorList>
            <person name="Kono N."/>
            <person name="Arakawa K."/>
        </authorList>
    </citation>
    <scope>NUCLEOTIDE SEQUENCE [LARGE SCALE GENOMIC DNA]</scope>
</reference>
<accession>A0AAV4MRE1</accession>
<organism evidence="2 3">
    <name type="scientific">Caerostris darwini</name>
    <dbReference type="NCBI Taxonomy" id="1538125"/>
    <lineage>
        <taxon>Eukaryota</taxon>
        <taxon>Metazoa</taxon>
        <taxon>Ecdysozoa</taxon>
        <taxon>Arthropoda</taxon>
        <taxon>Chelicerata</taxon>
        <taxon>Arachnida</taxon>
        <taxon>Araneae</taxon>
        <taxon>Araneomorphae</taxon>
        <taxon>Entelegynae</taxon>
        <taxon>Araneoidea</taxon>
        <taxon>Araneidae</taxon>
        <taxon>Caerostris</taxon>
    </lineage>
</organism>
<evidence type="ECO:0000313" key="2">
    <source>
        <dbReference type="EMBL" id="GIX74964.1"/>
    </source>
</evidence>
<comment type="caution">
    <text evidence="2">The sequence shown here is derived from an EMBL/GenBank/DDBJ whole genome shotgun (WGS) entry which is preliminary data.</text>
</comment>
<gene>
    <name evidence="2" type="ORF">CDAR_248631</name>
</gene>
<feature type="compositionally biased region" description="Basic and acidic residues" evidence="1">
    <location>
        <begin position="1"/>
        <end position="17"/>
    </location>
</feature>
<feature type="region of interest" description="Disordered" evidence="1">
    <location>
        <begin position="1"/>
        <end position="49"/>
    </location>
</feature>
<dbReference type="AlphaFoldDB" id="A0AAV4MRE1"/>
<evidence type="ECO:0000256" key="1">
    <source>
        <dbReference type="SAM" id="MobiDB-lite"/>
    </source>
</evidence>
<feature type="compositionally biased region" description="Basic and acidic residues" evidence="1">
    <location>
        <begin position="26"/>
        <end position="38"/>
    </location>
</feature>
<keyword evidence="3" id="KW-1185">Reference proteome</keyword>
<proteinExistence type="predicted"/>
<evidence type="ECO:0000313" key="3">
    <source>
        <dbReference type="Proteomes" id="UP001054837"/>
    </source>
</evidence>